<dbReference type="GO" id="GO:0003677">
    <property type="term" value="F:DNA binding"/>
    <property type="evidence" value="ECO:0007669"/>
    <property type="project" value="UniProtKB-KW"/>
</dbReference>
<dbReference type="PANTHER" id="PTHR30629">
    <property type="entry name" value="PROPHAGE INTEGRASE"/>
    <property type="match status" value="1"/>
</dbReference>
<dbReference type="InterPro" id="IPR053876">
    <property type="entry name" value="Phage_int_M"/>
</dbReference>
<name>A0A0B8QJ62_9VIBR</name>
<dbReference type="InterPro" id="IPR050808">
    <property type="entry name" value="Phage_Integrase"/>
</dbReference>
<evidence type="ECO:0000259" key="5">
    <source>
        <dbReference type="PROSITE" id="PS51898"/>
    </source>
</evidence>
<comment type="caution">
    <text evidence="6">The sequence shown here is derived from an EMBL/GenBank/DDBJ whole genome shotgun (WGS) entry which is preliminary data.</text>
</comment>
<evidence type="ECO:0000256" key="4">
    <source>
        <dbReference type="ARBA" id="ARBA00023172"/>
    </source>
</evidence>
<dbReference type="InterPro" id="IPR013762">
    <property type="entry name" value="Integrase-like_cat_sf"/>
</dbReference>
<dbReference type="PANTHER" id="PTHR30629:SF2">
    <property type="entry name" value="PROPHAGE INTEGRASE INTS-RELATED"/>
    <property type="match status" value="1"/>
</dbReference>
<keyword evidence="2" id="KW-0229">DNA integration</keyword>
<evidence type="ECO:0000313" key="7">
    <source>
        <dbReference type="Proteomes" id="UP000031666"/>
    </source>
</evidence>
<proteinExistence type="inferred from homology"/>
<dbReference type="Gene3D" id="1.10.443.10">
    <property type="entry name" value="Intergrase catalytic core"/>
    <property type="match status" value="1"/>
</dbReference>
<dbReference type="STRING" id="1481914.JCM19241_5988"/>
<dbReference type="EMBL" id="BBSC01000007">
    <property type="protein sequence ID" value="GAM77092.1"/>
    <property type="molecule type" value="Genomic_DNA"/>
</dbReference>
<dbReference type="PROSITE" id="PS51898">
    <property type="entry name" value="TYR_RECOMBINASE"/>
    <property type="match status" value="1"/>
</dbReference>
<sequence length="330" mass="37434">MKFKPLGIYPDVSLAMARQLLQQVRSEGVVSDAGTLEMLVDAYLSTGMKTAEDLRRRIEKEVYPNIDITRPASEITTQDILPVLSSMIKRGSPVGANRMRTTLRALFSWGMKADYDPKTLAERSIRFNIKSNPVDPIPADHSVEKVSDRRLTQDELKQLVSVLADGSTGMSEHVRKSLLLMVLLFGQRPTEVLGLRWTDIEDGVIWFRDTKAGNDHCLPVVDAVADVLDSLPRYGDYVFFNRSGESHMKVNVVRDNIKRHLSGLLPHFSPKDIRTTCKSIGADIGLSKDDRDLLQNHNQRSDVSSRHYDFSLQLDKKRELLERWVNFVTR</sequence>
<dbReference type="SUPFAM" id="SSF56349">
    <property type="entry name" value="DNA breaking-rejoining enzymes"/>
    <property type="match status" value="1"/>
</dbReference>
<evidence type="ECO:0000256" key="3">
    <source>
        <dbReference type="ARBA" id="ARBA00023125"/>
    </source>
</evidence>
<dbReference type="Pfam" id="PF00589">
    <property type="entry name" value="Phage_integrase"/>
    <property type="match status" value="1"/>
</dbReference>
<evidence type="ECO:0000256" key="1">
    <source>
        <dbReference type="ARBA" id="ARBA00008857"/>
    </source>
</evidence>
<reference evidence="6 7" key="2">
    <citation type="submission" date="2015-01" db="EMBL/GenBank/DDBJ databases">
        <authorList>
            <consortium name="NBRP consortium"/>
            <person name="Sawabe T."/>
            <person name="Meirelles P."/>
            <person name="Feng G."/>
            <person name="Sayaka M."/>
            <person name="Hattori M."/>
            <person name="Ohkuma M."/>
        </authorList>
    </citation>
    <scope>NUCLEOTIDE SEQUENCE [LARGE SCALE GENOMIC DNA]</scope>
    <source>
        <strain evidence="7">JCM 19241</strain>
    </source>
</reference>
<comment type="similarity">
    <text evidence="1">Belongs to the 'phage' integrase family.</text>
</comment>
<dbReference type="Proteomes" id="UP000031666">
    <property type="component" value="Unassembled WGS sequence"/>
</dbReference>
<dbReference type="InterPro" id="IPR010998">
    <property type="entry name" value="Integrase_recombinase_N"/>
</dbReference>
<accession>A0A0B8QJ62</accession>
<feature type="domain" description="Tyr recombinase" evidence="5">
    <location>
        <begin position="146"/>
        <end position="322"/>
    </location>
</feature>
<keyword evidence="4" id="KW-0233">DNA recombination</keyword>
<dbReference type="InterPro" id="IPR002104">
    <property type="entry name" value="Integrase_catalytic"/>
</dbReference>
<organism evidence="6 7">
    <name type="scientific">Vibrio ishigakensis</name>
    <dbReference type="NCBI Taxonomy" id="1481914"/>
    <lineage>
        <taxon>Bacteria</taxon>
        <taxon>Pseudomonadati</taxon>
        <taxon>Pseudomonadota</taxon>
        <taxon>Gammaproteobacteria</taxon>
        <taxon>Vibrionales</taxon>
        <taxon>Vibrionaceae</taxon>
        <taxon>Vibrio</taxon>
    </lineage>
</organism>
<evidence type="ECO:0000256" key="2">
    <source>
        <dbReference type="ARBA" id="ARBA00022908"/>
    </source>
</evidence>
<dbReference type="InterPro" id="IPR011010">
    <property type="entry name" value="DNA_brk_join_enz"/>
</dbReference>
<evidence type="ECO:0000313" key="6">
    <source>
        <dbReference type="EMBL" id="GAM77092.1"/>
    </source>
</evidence>
<protein>
    <submittedName>
        <fullName evidence="6">Integrase</fullName>
    </submittedName>
</protein>
<dbReference type="Pfam" id="PF22022">
    <property type="entry name" value="Phage_int_M"/>
    <property type="match status" value="1"/>
</dbReference>
<gene>
    <name evidence="6" type="ORF">JCM19241_5988</name>
</gene>
<dbReference type="GO" id="GO:0006310">
    <property type="term" value="P:DNA recombination"/>
    <property type="evidence" value="ECO:0007669"/>
    <property type="project" value="UniProtKB-KW"/>
</dbReference>
<keyword evidence="3" id="KW-0238">DNA-binding</keyword>
<reference evidence="6 7" key="1">
    <citation type="submission" date="2015-01" db="EMBL/GenBank/DDBJ databases">
        <title>Vibrio sp. C94 JCM 19241 whole genome shotgun sequence.</title>
        <authorList>
            <person name="Sawabe T."/>
            <person name="Meirelles P."/>
            <person name="Feng G."/>
            <person name="Sayaka M."/>
            <person name="Hattori M."/>
            <person name="Ohkuma M."/>
        </authorList>
    </citation>
    <scope>NUCLEOTIDE SEQUENCE [LARGE SCALE GENOMIC DNA]</scope>
    <source>
        <strain evidence="7">JCM 19241</strain>
    </source>
</reference>
<dbReference type="AlphaFoldDB" id="A0A0B8QJ62"/>
<dbReference type="GO" id="GO:0015074">
    <property type="term" value="P:DNA integration"/>
    <property type="evidence" value="ECO:0007669"/>
    <property type="project" value="UniProtKB-KW"/>
</dbReference>
<dbReference type="Gene3D" id="1.10.150.130">
    <property type="match status" value="1"/>
</dbReference>